<reference evidence="2" key="2">
    <citation type="submission" date="2020-09" db="EMBL/GenBank/DDBJ databases">
        <authorList>
            <person name="Sun Q."/>
            <person name="Ohkuma M."/>
        </authorList>
    </citation>
    <scope>NUCLEOTIDE SEQUENCE</scope>
    <source>
        <strain evidence="2">JCM 19596</strain>
    </source>
</reference>
<keyword evidence="1" id="KW-0472">Membrane</keyword>
<dbReference type="AlphaFoldDB" id="A0A830FGI3"/>
<organism evidence="2 3">
    <name type="scientific">Halocalculus aciditolerans</name>
    <dbReference type="NCBI Taxonomy" id="1383812"/>
    <lineage>
        <taxon>Archaea</taxon>
        <taxon>Methanobacteriati</taxon>
        <taxon>Methanobacteriota</taxon>
        <taxon>Stenosarchaea group</taxon>
        <taxon>Halobacteria</taxon>
        <taxon>Halobacteriales</taxon>
        <taxon>Halobacteriaceae</taxon>
        <taxon>Halocalculus</taxon>
    </lineage>
</organism>
<feature type="transmembrane region" description="Helical" evidence="1">
    <location>
        <begin position="116"/>
        <end position="140"/>
    </location>
</feature>
<dbReference type="PANTHER" id="PTHR37692:SF1">
    <property type="entry name" value="DUF420 DOMAIN-CONTAINING PROTEIN"/>
    <property type="match status" value="1"/>
</dbReference>
<evidence type="ECO:0008006" key="4">
    <source>
        <dbReference type="Google" id="ProtNLM"/>
    </source>
</evidence>
<dbReference type="EMBL" id="BMPG01000001">
    <property type="protein sequence ID" value="GGL53394.1"/>
    <property type="molecule type" value="Genomic_DNA"/>
</dbReference>
<dbReference type="Pfam" id="PF04238">
    <property type="entry name" value="DUF420"/>
    <property type="match status" value="1"/>
</dbReference>
<evidence type="ECO:0000313" key="2">
    <source>
        <dbReference type="EMBL" id="GGL53394.1"/>
    </source>
</evidence>
<name>A0A830FGI3_9EURY</name>
<keyword evidence="3" id="KW-1185">Reference proteome</keyword>
<comment type="caution">
    <text evidence="2">The sequence shown here is derived from an EMBL/GenBank/DDBJ whole genome shotgun (WGS) entry which is preliminary data.</text>
</comment>
<reference evidence="2" key="1">
    <citation type="journal article" date="2014" name="Int. J. Syst. Evol. Microbiol.">
        <title>Complete genome sequence of Corynebacterium casei LMG S-19264T (=DSM 44701T), isolated from a smear-ripened cheese.</title>
        <authorList>
            <consortium name="US DOE Joint Genome Institute (JGI-PGF)"/>
            <person name="Walter F."/>
            <person name="Albersmeier A."/>
            <person name="Kalinowski J."/>
            <person name="Ruckert C."/>
        </authorList>
    </citation>
    <scope>NUCLEOTIDE SEQUENCE</scope>
    <source>
        <strain evidence="2">JCM 19596</strain>
    </source>
</reference>
<feature type="transmembrane region" description="Helical" evidence="1">
    <location>
        <begin position="77"/>
        <end position="96"/>
    </location>
</feature>
<feature type="transmembrane region" description="Helical" evidence="1">
    <location>
        <begin position="42"/>
        <end position="65"/>
    </location>
</feature>
<sequence length="185" mass="19787">MRTFVRQHVPATTAVVSALALAAVFAAVGGVIPPRAVPHHPFVALAPHANAVVSVTAVATILAGVRWARRKEFGKHRVAMLASTLLFVAFLTLYLWHIILEGTTAFGGPDSVYTFVYLPLLAVHILLAIVCIPVVFYALILAGTHSVAELAETHHARAGRIAASLWVVSFTLGTVVYVLLHHAYA</sequence>
<protein>
    <recommendedName>
        <fullName evidence="4">DUF420 domain-containing protein</fullName>
    </recommendedName>
</protein>
<feature type="transmembrane region" description="Helical" evidence="1">
    <location>
        <begin position="161"/>
        <end position="180"/>
    </location>
</feature>
<evidence type="ECO:0000256" key="1">
    <source>
        <dbReference type="SAM" id="Phobius"/>
    </source>
</evidence>
<dbReference type="RefSeq" id="WP_188976344.1">
    <property type="nucleotide sequence ID" value="NZ_BMPG01000001.1"/>
</dbReference>
<dbReference type="InterPro" id="IPR007352">
    <property type="entry name" value="DUF420"/>
</dbReference>
<accession>A0A830FGI3</accession>
<keyword evidence="1" id="KW-1133">Transmembrane helix</keyword>
<proteinExistence type="predicted"/>
<dbReference type="Proteomes" id="UP000607197">
    <property type="component" value="Unassembled WGS sequence"/>
</dbReference>
<evidence type="ECO:0000313" key="3">
    <source>
        <dbReference type="Proteomes" id="UP000607197"/>
    </source>
</evidence>
<gene>
    <name evidence="2" type="ORF">GCM10009039_09470</name>
</gene>
<keyword evidence="1" id="KW-0812">Transmembrane</keyword>
<dbReference type="OrthoDB" id="202206at2157"/>
<dbReference type="PANTHER" id="PTHR37692">
    <property type="entry name" value="HYPOTHETICAL MEMBRANE SPANNING PROTEIN"/>
    <property type="match status" value="1"/>
</dbReference>